<dbReference type="InParanoid" id="A0A2H3DLH1"/>
<feature type="region of interest" description="Disordered" evidence="1">
    <location>
        <begin position="89"/>
        <end position="125"/>
    </location>
</feature>
<protein>
    <submittedName>
        <fullName evidence="2">Uncharacterized protein</fullName>
    </submittedName>
</protein>
<evidence type="ECO:0000256" key="1">
    <source>
        <dbReference type="SAM" id="MobiDB-lite"/>
    </source>
</evidence>
<dbReference type="EMBL" id="KZ293670">
    <property type="protein sequence ID" value="PBK89083.1"/>
    <property type="molecule type" value="Genomic_DNA"/>
</dbReference>
<evidence type="ECO:0000313" key="2">
    <source>
        <dbReference type="EMBL" id="PBK89083.1"/>
    </source>
</evidence>
<proteinExistence type="predicted"/>
<dbReference type="OrthoDB" id="10596020at2759"/>
<dbReference type="Proteomes" id="UP000217790">
    <property type="component" value="Unassembled WGS sequence"/>
</dbReference>
<feature type="compositionally biased region" description="Basic residues" evidence="1">
    <location>
        <begin position="133"/>
        <end position="144"/>
    </location>
</feature>
<dbReference type="AlphaFoldDB" id="A0A2H3DLH1"/>
<keyword evidence="3" id="KW-1185">Reference proteome</keyword>
<gene>
    <name evidence="2" type="ORF">ARMGADRAFT_1084170</name>
</gene>
<organism evidence="2 3">
    <name type="scientific">Armillaria gallica</name>
    <name type="common">Bulbous honey fungus</name>
    <name type="synonym">Armillaria bulbosa</name>
    <dbReference type="NCBI Taxonomy" id="47427"/>
    <lineage>
        <taxon>Eukaryota</taxon>
        <taxon>Fungi</taxon>
        <taxon>Dikarya</taxon>
        <taxon>Basidiomycota</taxon>
        <taxon>Agaricomycotina</taxon>
        <taxon>Agaricomycetes</taxon>
        <taxon>Agaricomycetidae</taxon>
        <taxon>Agaricales</taxon>
        <taxon>Marasmiineae</taxon>
        <taxon>Physalacriaceae</taxon>
        <taxon>Armillaria</taxon>
    </lineage>
</organism>
<name>A0A2H3DLH1_ARMGA</name>
<accession>A0A2H3DLH1</accession>
<dbReference type="STRING" id="47427.A0A2H3DLH1"/>
<evidence type="ECO:0000313" key="3">
    <source>
        <dbReference type="Proteomes" id="UP000217790"/>
    </source>
</evidence>
<sequence>MPQVKAFLASSRDVSSGLLEETTNRILDERGVLPPYRVRLLADKHLTDGERQRSLADPPRLVPKRTTNMLILSKVDGVCKYVVRREEGEREVLHKGSQNRALHPSPAPSSPSFRYAQTEQKSDALKASQRLKKTSGLQLKHHPAKQSLLNLR</sequence>
<reference evidence="3" key="1">
    <citation type="journal article" date="2017" name="Nat. Ecol. Evol.">
        <title>Genome expansion and lineage-specific genetic innovations in the forest pathogenic fungi Armillaria.</title>
        <authorList>
            <person name="Sipos G."/>
            <person name="Prasanna A.N."/>
            <person name="Walter M.C."/>
            <person name="O'Connor E."/>
            <person name="Balint B."/>
            <person name="Krizsan K."/>
            <person name="Kiss B."/>
            <person name="Hess J."/>
            <person name="Varga T."/>
            <person name="Slot J."/>
            <person name="Riley R."/>
            <person name="Boka B."/>
            <person name="Rigling D."/>
            <person name="Barry K."/>
            <person name="Lee J."/>
            <person name="Mihaltcheva S."/>
            <person name="LaButti K."/>
            <person name="Lipzen A."/>
            <person name="Waldron R."/>
            <person name="Moloney N.M."/>
            <person name="Sperisen C."/>
            <person name="Kredics L."/>
            <person name="Vagvoelgyi C."/>
            <person name="Patrignani A."/>
            <person name="Fitzpatrick D."/>
            <person name="Nagy I."/>
            <person name="Doyle S."/>
            <person name="Anderson J.B."/>
            <person name="Grigoriev I.V."/>
            <person name="Gueldener U."/>
            <person name="Muensterkoetter M."/>
            <person name="Nagy L.G."/>
        </authorList>
    </citation>
    <scope>NUCLEOTIDE SEQUENCE [LARGE SCALE GENOMIC DNA]</scope>
    <source>
        <strain evidence="3">Ar21-2</strain>
    </source>
</reference>
<feature type="region of interest" description="Disordered" evidence="1">
    <location>
        <begin position="133"/>
        <end position="152"/>
    </location>
</feature>